<dbReference type="GO" id="GO:0016747">
    <property type="term" value="F:acyltransferase activity, transferring groups other than amino-acyl groups"/>
    <property type="evidence" value="ECO:0007669"/>
    <property type="project" value="InterPro"/>
</dbReference>
<dbReference type="STRING" id="86666.SAMN04490247_1056"/>
<accession>A0A1G8RIM5</accession>
<reference evidence="3" key="1">
    <citation type="submission" date="2016-10" db="EMBL/GenBank/DDBJ databases">
        <authorList>
            <person name="Varghese N."/>
            <person name="Submissions S."/>
        </authorList>
    </citation>
    <scope>NUCLEOTIDE SEQUENCE [LARGE SCALE GENOMIC DNA]</scope>
    <source>
        <strain evidence="3">DSM 4771</strain>
    </source>
</reference>
<protein>
    <submittedName>
        <fullName evidence="2">Acetyltransferase (GNAT) family protein</fullName>
    </submittedName>
</protein>
<dbReference type="CDD" id="cd04301">
    <property type="entry name" value="NAT_SF"/>
    <property type="match status" value="1"/>
</dbReference>
<sequence>MEFKTIDLEKDKQTVLHFRRESFRESFGDEDSFDEEDYLDWLQKKINEYPNGVVFVMNEEEPIGQIELSIRAHQGRIIGYVHLFYLKEEWRGEGYWLFDYAMKFFHERDITEFHLRVAPGNERAVAFYKKYGMTEAGEELGGKVIRMIGSVNAWTL</sequence>
<gene>
    <name evidence="2" type="ORF">SAMN04490247_1056</name>
</gene>
<name>A0A1G8RIM5_9BACI</name>
<feature type="domain" description="N-acetyltransferase" evidence="1">
    <location>
        <begin position="1"/>
        <end position="152"/>
    </location>
</feature>
<organism evidence="2 3">
    <name type="scientific">Salimicrobium halophilum</name>
    <dbReference type="NCBI Taxonomy" id="86666"/>
    <lineage>
        <taxon>Bacteria</taxon>
        <taxon>Bacillati</taxon>
        <taxon>Bacillota</taxon>
        <taxon>Bacilli</taxon>
        <taxon>Bacillales</taxon>
        <taxon>Bacillaceae</taxon>
        <taxon>Salimicrobium</taxon>
    </lineage>
</organism>
<dbReference type="SUPFAM" id="SSF55729">
    <property type="entry name" value="Acyl-CoA N-acyltransferases (Nat)"/>
    <property type="match status" value="1"/>
</dbReference>
<dbReference type="OrthoDB" id="185406at2"/>
<dbReference type="RefSeq" id="WP_093192753.1">
    <property type="nucleotide sequence ID" value="NZ_FNEV01000002.1"/>
</dbReference>
<dbReference type="Pfam" id="PF00583">
    <property type="entry name" value="Acetyltransf_1"/>
    <property type="match status" value="1"/>
</dbReference>
<dbReference type="EMBL" id="FNEV01000002">
    <property type="protein sequence ID" value="SDJ16791.1"/>
    <property type="molecule type" value="Genomic_DNA"/>
</dbReference>
<dbReference type="InterPro" id="IPR000182">
    <property type="entry name" value="GNAT_dom"/>
</dbReference>
<dbReference type="Gene3D" id="3.40.630.30">
    <property type="match status" value="1"/>
</dbReference>
<keyword evidence="2" id="KW-0808">Transferase</keyword>
<evidence type="ECO:0000259" key="1">
    <source>
        <dbReference type="PROSITE" id="PS51186"/>
    </source>
</evidence>
<keyword evidence="3" id="KW-1185">Reference proteome</keyword>
<dbReference type="Proteomes" id="UP000199225">
    <property type="component" value="Unassembled WGS sequence"/>
</dbReference>
<evidence type="ECO:0000313" key="2">
    <source>
        <dbReference type="EMBL" id="SDJ16791.1"/>
    </source>
</evidence>
<proteinExistence type="predicted"/>
<evidence type="ECO:0000313" key="3">
    <source>
        <dbReference type="Proteomes" id="UP000199225"/>
    </source>
</evidence>
<dbReference type="PROSITE" id="PS51186">
    <property type="entry name" value="GNAT"/>
    <property type="match status" value="1"/>
</dbReference>
<dbReference type="AlphaFoldDB" id="A0A1G8RIM5"/>
<dbReference type="InterPro" id="IPR016181">
    <property type="entry name" value="Acyl_CoA_acyltransferase"/>
</dbReference>